<evidence type="ECO:0000256" key="11">
    <source>
        <dbReference type="SAM" id="MobiDB-lite"/>
    </source>
</evidence>
<proteinExistence type="inferred from homology"/>
<evidence type="ECO:0000256" key="4">
    <source>
        <dbReference type="ARBA" id="ARBA00022843"/>
    </source>
</evidence>
<dbReference type="AlphaFoldDB" id="A0A1C7M506"/>
<comment type="subcellular location">
    <subcellularLocation>
        <location evidence="1">Nucleus</location>
        <location evidence="1">Nucleolus</location>
    </subcellularLocation>
</comment>
<dbReference type="InterPro" id="IPR016095">
    <property type="entry name" value="Ribosomal_uL1_3-a/b-sand"/>
</dbReference>
<evidence type="ECO:0000256" key="9">
    <source>
        <dbReference type="ARBA" id="ARBA00061550"/>
    </source>
</evidence>
<evidence type="ECO:0000256" key="1">
    <source>
        <dbReference type="ARBA" id="ARBA00004604"/>
    </source>
</evidence>
<dbReference type="InterPro" id="IPR028364">
    <property type="entry name" value="Ribosomal_uL1/biogenesis"/>
</dbReference>
<name>A0A1C7M506_GRIFR</name>
<dbReference type="OrthoDB" id="10251727at2759"/>
<protein>
    <recommendedName>
        <fullName evidence="10">Ribosomal L1 domain-containing protein 1</fullName>
    </recommendedName>
</protein>
<dbReference type="OMA" id="ANAEICV"/>
<feature type="region of interest" description="Disordered" evidence="11">
    <location>
        <begin position="481"/>
        <end position="658"/>
    </location>
</feature>
<keyword evidence="2" id="KW-1017">Isopeptide bond</keyword>
<keyword evidence="5" id="KW-0007">Acetylation</keyword>
<keyword evidence="6" id="KW-0175">Coiled coil</keyword>
<feature type="compositionally biased region" description="Low complexity" evidence="11">
    <location>
        <begin position="451"/>
        <end position="460"/>
    </location>
</feature>
<gene>
    <name evidence="12" type="ORF">A0H81_08512</name>
</gene>
<reference evidence="12 13" key="1">
    <citation type="submission" date="2016-03" db="EMBL/GenBank/DDBJ databases">
        <title>Whole genome sequencing of Grifola frondosa 9006-11.</title>
        <authorList>
            <person name="Min B."/>
            <person name="Park H."/>
            <person name="Kim J.-G."/>
            <person name="Cho H."/>
            <person name="Oh Y.-L."/>
            <person name="Kong W.-S."/>
            <person name="Choi I.-G."/>
        </authorList>
    </citation>
    <scope>NUCLEOTIDE SEQUENCE [LARGE SCALE GENOMIC DNA]</scope>
    <source>
        <strain evidence="12 13">9006-11</strain>
    </source>
</reference>
<dbReference type="STRING" id="5627.A0A1C7M506"/>
<evidence type="ECO:0000256" key="10">
    <source>
        <dbReference type="ARBA" id="ARBA00070787"/>
    </source>
</evidence>
<feature type="compositionally biased region" description="Low complexity" evidence="11">
    <location>
        <begin position="397"/>
        <end position="408"/>
    </location>
</feature>
<organism evidence="12 13">
    <name type="scientific">Grifola frondosa</name>
    <name type="common">Maitake</name>
    <name type="synonym">Polyporus frondosus</name>
    <dbReference type="NCBI Taxonomy" id="5627"/>
    <lineage>
        <taxon>Eukaryota</taxon>
        <taxon>Fungi</taxon>
        <taxon>Dikarya</taxon>
        <taxon>Basidiomycota</taxon>
        <taxon>Agaricomycotina</taxon>
        <taxon>Agaricomycetes</taxon>
        <taxon>Polyporales</taxon>
        <taxon>Grifolaceae</taxon>
        <taxon>Grifola</taxon>
    </lineage>
</organism>
<feature type="compositionally biased region" description="Basic and acidic residues" evidence="11">
    <location>
        <begin position="627"/>
        <end position="639"/>
    </location>
</feature>
<feature type="compositionally biased region" description="Basic and acidic residues" evidence="11">
    <location>
        <begin position="647"/>
        <end position="658"/>
    </location>
</feature>
<feature type="compositionally biased region" description="Acidic residues" evidence="11">
    <location>
        <begin position="263"/>
        <end position="279"/>
    </location>
</feature>
<dbReference type="GO" id="GO:0005730">
    <property type="term" value="C:nucleolus"/>
    <property type="evidence" value="ECO:0007669"/>
    <property type="project" value="UniProtKB-SubCell"/>
</dbReference>
<keyword evidence="13" id="KW-1185">Reference proteome</keyword>
<keyword evidence="7" id="KW-0539">Nucleus</keyword>
<feature type="compositionally biased region" description="Basic and acidic residues" evidence="11">
    <location>
        <begin position="292"/>
        <end position="308"/>
    </location>
</feature>
<feature type="compositionally biased region" description="Low complexity" evidence="11">
    <location>
        <begin position="575"/>
        <end position="590"/>
    </location>
</feature>
<feature type="compositionally biased region" description="Basic and acidic residues" evidence="11">
    <location>
        <begin position="602"/>
        <end position="611"/>
    </location>
</feature>
<feature type="compositionally biased region" description="Basic residues" evidence="11">
    <location>
        <begin position="509"/>
        <end position="519"/>
    </location>
</feature>
<comment type="caution">
    <text evidence="12">The sequence shown here is derived from an EMBL/GenBank/DDBJ whole genome shotgun (WGS) entry which is preliminary data.</text>
</comment>
<dbReference type="CDD" id="cd00403">
    <property type="entry name" value="Ribosomal_L1"/>
    <property type="match status" value="1"/>
</dbReference>
<dbReference type="EMBL" id="LUGG01000011">
    <property type="protein sequence ID" value="OBZ71449.1"/>
    <property type="molecule type" value="Genomic_DNA"/>
</dbReference>
<evidence type="ECO:0000256" key="8">
    <source>
        <dbReference type="ARBA" id="ARBA00054167"/>
    </source>
</evidence>
<evidence type="ECO:0000256" key="2">
    <source>
        <dbReference type="ARBA" id="ARBA00022499"/>
    </source>
</evidence>
<dbReference type="FunFam" id="3.40.50.790:FF:000004">
    <property type="entry name" value="Ribosomal L1 domain-containing 1-like 1"/>
    <property type="match status" value="1"/>
</dbReference>
<feature type="compositionally biased region" description="Pro residues" evidence="11">
    <location>
        <begin position="409"/>
        <end position="419"/>
    </location>
</feature>
<accession>A0A1C7M506</accession>
<dbReference type="Gene3D" id="3.40.50.790">
    <property type="match status" value="1"/>
</dbReference>
<keyword evidence="4" id="KW-0832">Ubl conjugation</keyword>
<comment type="function">
    <text evidence="8">Regulates cellular senescence through inhibition of PTEN translation. Acts as a pro-apoptotic regulator in response to DNA damage.</text>
</comment>
<evidence type="ECO:0000256" key="7">
    <source>
        <dbReference type="ARBA" id="ARBA00023242"/>
    </source>
</evidence>
<sequence>MSKGKLIDEHVSVHQCKLAVNALLGHALKVEEKKSENQLLSGKEQNVWLVVTQKQMHPEKKLKPAKMCTSRSSYRGPSHLPVCLITKDPQREYKDLLESHNIKFISRVVGIAKLKGKFKPFEARRILLKENGLFLADERVIPLLPGLLGKKFFEAKKQPIPVCLTRKDLKGELERAISSTYFHQNQGTCTSIKIGVLSQKPAQVLANLETALPAVVKHVNGEWDNVQSLHIKTNSSASLPIWSCNLGEAEGARWDGLAAGASSDEESAAESGEDSEMEVDEKPQPAKGKKRAAQDDEEKPKKKAKAEPTAEGEAGTPMKAKFEATIKESAPSKAKAIVSAAADVLAKRLKKRKAAAADAEGAGQAPASPSISVVPVASTELPTDEHSKKSRRKPRTTTDNTLALAPAPATAPEPSPPATPSVSSQKPARTSAVDFFEDSEAHPAPVPPNTPANALATQTPKLSKRTKNVNTPVSAAIAKLAAAPEPVVSTVEQTDVPAAGTGTDGLTTRVKKPRHKKQKAAIVSAADDESVPAPKEPIPEPSAEAAEGVPAAKKTKRKKQKSSNDDVPPVDATSAKEPAAEPVVEAAEAAPETKKVKRRKQKAAEPLREEATAPAASADGADGSTLTKEEVEKKKDKLVNSKPASKSAKDAVVGKRKL</sequence>
<dbReference type="SUPFAM" id="SSF56808">
    <property type="entry name" value="Ribosomal protein L1"/>
    <property type="match status" value="1"/>
</dbReference>
<feature type="compositionally biased region" description="Low complexity" evidence="11">
    <location>
        <begin position="612"/>
        <end position="625"/>
    </location>
</feature>
<comment type="similarity">
    <text evidence="9">Belongs to the universal ribosomal protein uL1 family. Highly divergent.</text>
</comment>
<dbReference type="Proteomes" id="UP000092993">
    <property type="component" value="Unassembled WGS sequence"/>
</dbReference>
<feature type="compositionally biased region" description="Low complexity" evidence="11">
    <location>
        <begin position="356"/>
        <end position="378"/>
    </location>
</feature>
<evidence type="ECO:0000256" key="5">
    <source>
        <dbReference type="ARBA" id="ARBA00022990"/>
    </source>
</evidence>
<feature type="region of interest" description="Disordered" evidence="11">
    <location>
        <begin position="259"/>
        <end position="468"/>
    </location>
</feature>
<evidence type="ECO:0000256" key="3">
    <source>
        <dbReference type="ARBA" id="ARBA00022553"/>
    </source>
</evidence>
<dbReference type="InterPro" id="IPR023674">
    <property type="entry name" value="Ribosomal_uL1-like"/>
</dbReference>
<dbReference type="Pfam" id="PF00687">
    <property type="entry name" value="Ribosomal_L1"/>
    <property type="match status" value="1"/>
</dbReference>
<evidence type="ECO:0000256" key="6">
    <source>
        <dbReference type="ARBA" id="ARBA00023054"/>
    </source>
</evidence>
<keyword evidence="3" id="KW-0597">Phosphoprotein</keyword>
<evidence type="ECO:0000313" key="12">
    <source>
        <dbReference type="EMBL" id="OBZ71449.1"/>
    </source>
</evidence>
<evidence type="ECO:0000313" key="13">
    <source>
        <dbReference type="Proteomes" id="UP000092993"/>
    </source>
</evidence>